<evidence type="ECO:0000256" key="1">
    <source>
        <dbReference type="ARBA" id="ARBA00004370"/>
    </source>
</evidence>
<accession>A0A850NJC8</accession>
<comment type="subcellular location">
    <subcellularLocation>
        <location evidence="1">Membrane</location>
    </subcellularLocation>
</comment>
<dbReference type="GO" id="GO:0005509">
    <property type="term" value="F:calcium ion binding"/>
    <property type="evidence" value="ECO:0007669"/>
    <property type="project" value="InterPro"/>
</dbReference>
<dbReference type="InterPro" id="IPR011889">
    <property type="entry name" value="Liste_lipo_26"/>
</dbReference>
<evidence type="ECO:0000256" key="4">
    <source>
        <dbReference type="ARBA" id="ARBA00022837"/>
    </source>
</evidence>
<organism evidence="10 11">
    <name type="scientific">Flagellimonas chongwuensis</name>
    <dbReference type="NCBI Taxonomy" id="2697365"/>
    <lineage>
        <taxon>Bacteria</taxon>
        <taxon>Pseudomonadati</taxon>
        <taxon>Bacteroidota</taxon>
        <taxon>Flavobacteriia</taxon>
        <taxon>Flavobacteriales</taxon>
        <taxon>Flavobacteriaceae</taxon>
        <taxon>Flagellimonas</taxon>
    </lineage>
</organism>
<keyword evidence="2" id="KW-0812">Transmembrane</keyword>
<evidence type="ECO:0000313" key="10">
    <source>
        <dbReference type="EMBL" id="NVN18458.1"/>
    </source>
</evidence>
<dbReference type="GO" id="GO:0007156">
    <property type="term" value="P:homophilic cell adhesion via plasma membrane adhesion molecules"/>
    <property type="evidence" value="ECO:0007669"/>
    <property type="project" value="InterPro"/>
</dbReference>
<dbReference type="InterPro" id="IPR005046">
    <property type="entry name" value="DUF285"/>
</dbReference>
<dbReference type="PROSITE" id="PS50093">
    <property type="entry name" value="PKD"/>
    <property type="match status" value="1"/>
</dbReference>
<dbReference type="Pfam" id="PF00028">
    <property type="entry name" value="Cadherin"/>
    <property type="match status" value="1"/>
</dbReference>
<dbReference type="SUPFAM" id="SSF49299">
    <property type="entry name" value="PKD domain"/>
    <property type="match status" value="1"/>
</dbReference>
<dbReference type="Gene3D" id="2.60.40.60">
    <property type="entry name" value="Cadherins"/>
    <property type="match status" value="2"/>
</dbReference>
<evidence type="ECO:0000256" key="5">
    <source>
        <dbReference type="ARBA" id="ARBA00022889"/>
    </source>
</evidence>
<keyword evidence="7" id="KW-0472">Membrane</keyword>
<dbReference type="GO" id="GO:0005911">
    <property type="term" value="C:cell-cell junction"/>
    <property type="evidence" value="ECO:0007669"/>
    <property type="project" value="TreeGrafter"/>
</dbReference>
<dbReference type="InterPro" id="IPR050971">
    <property type="entry name" value="Cadherin-domain_protein"/>
</dbReference>
<evidence type="ECO:0000259" key="9">
    <source>
        <dbReference type="PROSITE" id="PS50268"/>
    </source>
</evidence>
<dbReference type="EMBL" id="WYET01000004">
    <property type="protein sequence ID" value="NVN18458.1"/>
    <property type="molecule type" value="Genomic_DNA"/>
</dbReference>
<evidence type="ECO:0000256" key="3">
    <source>
        <dbReference type="ARBA" id="ARBA00022737"/>
    </source>
</evidence>
<keyword evidence="5" id="KW-0130">Cell adhesion</keyword>
<keyword evidence="6" id="KW-1133">Transmembrane helix</keyword>
<dbReference type="InterPro" id="IPR002126">
    <property type="entry name" value="Cadherin-like_dom"/>
</dbReference>
<dbReference type="InterPro" id="IPR035986">
    <property type="entry name" value="PKD_dom_sf"/>
</dbReference>
<feature type="domain" description="Cadherin" evidence="9">
    <location>
        <begin position="39"/>
        <end position="142"/>
    </location>
</feature>
<dbReference type="InterPro" id="IPR000601">
    <property type="entry name" value="PKD_dom"/>
</dbReference>
<dbReference type="RefSeq" id="WP_176620197.1">
    <property type="nucleotide sequence ID" value="NZ_WYET01000004.1"/>
</dbReference>
<keyword evidence="11" id="KW-1185">Reference proteome</keyword>
<dbReference type="PROSITE" id="PS50268">
    <property type="entry name" value="CADHERIN_2"/>
    <property type="match status" value="2"/>
</dbReference>
<proteinExistence type="predicted"/>
<evidence type="ECO:0000259" key="8">
    <source>
        <dbReference type="PROSITE" id="PS50093"/>
    </source>
</evidence>
<dbReference type="GO" id="GO:0016020">
    <property type="term" value="C:membrane"/>
    <property type="evidence" value="ECO:0007669"/>
    <property type="project" value="UniProtKB-SubCell"/>
</dbReference>
<feature type="domain" description="PKD" evidence="8">
    <location>
        <begin position="268"/>
        <end position="300"/>
    </location>
</feature>
<gene>
    <name evidence="10" type="ORF">GUA46_08900</name>
</gene>
<dbReference type="SUPFAM" id="SSF49313">
    <property type="entry name" value="Cadherin-like"/>
    <property type="match status" value="2"/>
</dbReference>
<evidence type="ECO:0000256" key="6">
    <source>
        <dbReference type="ARBA" id="ARBA00022989"/>
    </source>
</evidence>
<comment type="caution">
    <text evidence="10">The sequence shown here is derived from an EMBL/GenBank/DDBJ whole genome shotgun (WGS) entry which is preliminary data.</text>
</comment>
<dbReference type="SMART" id="SM00112">
    <property type="entry name" value="CA"/>
    <property type="match status" value="2"/>
</dbReference>
<dbReference type="Proteomes" id="UP000558089">
    <property type="component" value="Unassembled WGS sequence"/>
</dbReference>
<evidence type="ECO:0000256" key="7">
    <source>
        <dbReference type="ARBA" id="ARBA00023136"/>
    </source>
</evidence>
<dbReference type="PANTHER" id="PTHR24025:SF31">
    <property type="entry name" value="NEURAL-CADHERIN"/>
    <property type="match status" value="1"/>
</dbReference>
<keyword evidence="4" id="KW-0106">Calcium</keyword>
<evidence type="ECO:0000256" key="2">
    <source>
        <dbReference type="ARBA" id="ARBA00022692"/>
    </source>
</evidence>
<evidence type="ECO:0000313" key="11">
    <source>
        <dbReference type="Proteomes" id="UP000558089"/>
    </source>
</evidence>
<keyword evidence="3" id="KW-0677">Repeat</keyword>
<dbReference type="InterPro" id="IPR015919">
    <property type="entry name" value="Cadherin-like_sf"/>
</dbReference>
<name>A0A850NJC8_9FLAO</name>
<feature type="domain" description="Cadherin" evidence="9">
    <location>
        <begin position="141"/>
        <end position="242"/>
    </location>
</feature>
<dbReference type="PANTHER" id="PTHR24025">
    <property type="entry name" value="DESMOGLEIN FAMILY MEMBER"/>
    <property type="match status" value="1"/>
</dbReference>
<reference evidence="10 11" key="1">
    <citation type="submission" date="2020-01" db="EMBL/GenBank/DDBJ databases">
        <title>Draft Genome Analysis of Muricauda sp. HICW Isolated from coastal seawater of PR China.</title>
        <authorList>
            <person name="Chen M.-X."/>
        </authorList>
    </citation>
    <scope>NUCLEOTIDE SEQUENCE [LARGE SCALE GENOMIC DNA]</scope>
    <source>
        <strain evidence="10 11">HICW</strain>
    </source>
</reference>
<dbReference type="CDD" id="cd11304">
    <property type="entry name" value="Cadherin_repeat"/>
    <property type="match status" value="2"/>
</dbReference>
<dbReference type="Pfam" id="PF03382">
    <property type="entry name" value="DUF285"/>
    <property type="match status" value="1"/>
</dbReference>
<dbReference type="NCBIfam" id="TIGR02167">
    <property type="entry name" value="Liste_lipo_26"/>
    <property type="match status" value="1"/>
</dbReference>
<dbReference type="InterPro" id="IPR013783">
    <property type="entry name" value="Ig-like_fold"/>
</dbReference>
<dbReference type="Gene3D" id="2.60.40.10">
    <property type="entry name" value="Immunoglobulins"/>
    <property type="match status" value="1"/>
</dbReference>
<dbReference type="AlphaFoldDB" id="A0A850NJC8"/>
<protein>
    <submittedName>
        <fullName evidence="10">BspA family leucine-rich repeat surface protein</fullName>
    </submittedName>
</protein>
<sequence>MKLKHALLSIFTIALIWSCGKDDSPTTPPVTEEENSVPVIAAKTFTVAETISDTEVIGTVTATDKDEDDTLTFTIEANSDALFEITATGDLSLASGKTLDAATKDQHAITVKVDDGEDTASATITIKVTSEEVTETNEAPEMLDQEFKANEDIDNAYEIGILVATDADDDTLTFELKENDNDLFMLSESGILTLAEGKTLDYETATSHSITVSVTDGEETVEAIVTINVENVVESMFDDPASFIATWNMPGGGEIFVLPRNNNYSYDFTIDWGDGTVEDFTNNDIPEHIYATAGTYTVAIQGEFPAIQVSGGDAAEQLLSVDQWGHIEWETFRDAFKGCTKLEFNASDKPDLSNVTDMVYMFQDSNFNGDISGWDVSNVTNMSLMFLGASNFDQDLGGWDIGNVENMSNMFDSSGMSKENLNATFIGWSNYVDDNNGPTGITVGIHNLTVCGDEALAAGDNLMLNHDWVITGTVEFLEECN</sequence>